<evidence type="ECO:0000313" key="2">
    <source>
        <dbReference type="EMBL" id="VAW56157.1"/>
    </source>
</evidence>
<dbReference type="PROSITE" id="PS50110">
    <property type="entry name" value="RESPONSE_REGULATORY"/>
    <property type="match status" value="1"/>
</dbReference>
<dbReference type="SUPFAM" id="SSF52172">
    <property type="entry name" value="CheY-like"/>
    <property type="match status" value="1"/>
</dbReference>
<dbReference type="Pfam" id="PF13181">
    <property type="entry name" value="TPR_8"/>
    <property type="match status" value="1"/>
</dbReference>
<keyword evidence="2" id="KW-0282">Flagellum</keyword>
<feature type="domain" description="Response regulatory" evidence="1">
    <location>
        <begin position="14"/>
        <end position="133"/>
    </location>
</feature>
<dbReference type="Gene3D" id="3.40.50.2300">
    <property type="match status" value="1"/>
</dbReference>
<dbReference type="SUPFAM" id="SSF48452">
    <property type="entry name" value="TPR-like"/>
    <property type="match status" value="2"/>
</dbReference>
<dbReference type="PANTHER" id="PTHR43228">
    <property type="entry name" value="TWO-COMPONENT RESPONSE REGULATOR"/>
    <property type="match status" value="1"/>
</dbReference>
<dbReference type="SMART" id="SM00028">
    <property type="entry name" value="TPR"/>
    <property type="match status" value="4"/>
</dbReference>
<dbReference type="InterPro" id="IPR001789">
    <property type="entry name" value="Sig_transdc_resp-reg_receiver"/>
</dbReference>
<dbReference type="EMBL" id="UOFF01000189">
    <property type="protein sequence ID" value="VAW56157.1"/>
    <property type="molecule type" value="Genomic_DNA"/>
</dbReference>
<reference evidence="2" key="1">
    <citation type="submission" date="2018-06" db="EMBL/GenBank/DDBJ databases">
        <authorList>
            <person name="Zhirakovskaya E."/>
        </authorList>
    </citation>
    <scope>NUCLEOTIDE SEQUENCE</scope>
</reference>
<dbReference type="PROSITE" id="PS50005">
    <property type="entry name" value="TPR"/>
    <property type="match status" value="1"/>
</dbReference>
<proteinExistence type="predicted"/>
<dbReference type="GO" id="GO:0000160">
    <property type="term" value="P:phosphorelay signal transduction system"/>
    <property type="evidence" value="ECO:0007669"/>
    <property type="project" value="InterPro"/>
</dbReference>
<protein>
    <submittedName>
        <fullName evidence="2">Chemotaxis regulator - transmits chemoreceptor signals to flagellar motor components CheY</fullName>
    </submittedName>
</protein>
<dbReference type="InterPro" id="IPR052048">
    <property type="entry name" value="ST_Response_Regulator"/>
</dbReference>
<keyword evidence="2" id="KW-0675">Receptor</keyword>
<keyword evidence="2" id="KW-0969">Cilium</keyword>
<sequence>MGEYMGLWSLSNKSILIIDDFAQMRSMLVSMLKNYGPERVLQAANGKEALEQINNNKFDIVLCDYNLGPGKDGQQILEEVRYLRLMPFSSLFIMITAENTNHMIMGAAEYMPDAYLSKPINKNVLVSRLQKLLTKKEILSPLSDALENNDINKIIDCCNELLKKNVKFKFEILKIKCEHLLKLKKFDEALKISNEILDERKIPWAMNIVGQVNFNKKNYFEAENIFRKIIELDNKFMPAYDWLAKILDLNEDHAEAQNTLTDAVKISPKSVARQRSLADACVKNNDLSSAERARKNVVNVGKSSCLKKSTDYTDLAEIYINNGAHAKATETLSETIKVFKSDEKVVLESSIKLSTAYKQLNNNYKYNTYVNSSLKILEKNNTLLHGEAALELARNCIDLGKLEKGKELLMSVAKEFYEDEEMIESINTIFAEAGLADEGKDIINNAKSEVIELNNKGVKLIKDGDIDEAVKLFQVAVKQMPGNITITLNIATSLLLYMQKNGANNRTLDDVYHYLDVVLCKESNNTKALDIKQKCKALA</sequence>
<gene>
    <name evidence="2" type="ORF">MNBD_GAMMA07-898</name>
</gene>
<dbReference type="InterPro" id="IPR019734">
    <property type="entry name" value="TPR_rpt"/>
</dbReference>
<keyword evidence="2" id="KW-0966">Cell projection</keyword>
<dbReference type="InterPro" id="IPR011006">
    <property type="entry name" value="CheY-like_superfamily"/>
</dbReference>
<organism evidence="2">
    <name type="scientific">hydrothermal vent metagenome</name>
    <dbReference type="NCBI Taxonomy" id="652676"/>
    <lineage>
        <taxon>unclassified sequences</taxon>
        <taxon>metagenomes</taxon>
        <taxon>ecological metagenomes</taxon>
    </lineage>
</organism>
<name>A0A3B0WZT5_9ZZZZ</name>
<dbReference type="Pfam" id="PF00072">
    <property type="entry name" value="Response_reg"/>
    <property type="match status" value="1"/>
</dbReference>
<dbReference type="Gene3D" id="1.25.40.10">
    <property type="entry name" value="Tetratricopeptide repeat domain"/>
    <property type="match status" value="1"/>
</dbReference>
<dbReference type="CDD" id="cd17589">
    <property type="entry name" value="REC_TPR"/>
    <property type="match status" value="1"/>
</dbReference>
<evidence type="ECO:0000259" key="1">
    <source>
        <dbReference type="PROSITE" id="PS50110"/>
    </source>
</evidence>
<dbReference type="PANTHER" id="PTHR43228:SF1">
    <property type="entry name" value="TWO-COMPONENT RESPONSE REGULATOR ARR22"/>
    <property type="match status" value="1"/>
</dbReference>
<dbReference type="InterPro" id="IPR011990">
    <property type="entry name" value="TPR-like_helical_dom_sf"/>
</dbReference>
<dbReference type="SMART" id="SM00448">
    <property type="entry name" value="REC"/>
    <property type="match status" value="1"/>
</dbReference>
<dbReference type="AlphaFoldDB" id="A0A3B0WZT5"/>
<accession>A0A3B0WZT5</accession>